<keyword evidence="6 7" id="KW-0862">Zinc</keyword>
<dbReference type="InterPro" id="IPR023091">
    <property type="entry name" value="MetalPrtase_cat_dom_sf_prd"/>
</dbReference>
<keyword evidence="7" id="KW-0698">rRNA processing</keyword>
<keyword evidence="7" id="KW-0963">Cytoplasm</keyword>
<evidence type="ECO:0000256" key="5">
    <source>
        <dbReference type="ARBA" id="ARBA00022801"/>
    </source>
</evidence>
<dbReference type="EMBL" id="JAUEPH010000003">
    <property type="protein sequence ID" value="MDN3203957.1"/>
    <property type="molecule type" value="Genomic_DNA"/>
</dbReference>
<evidence type="ECO:0000256" key="2">
    <source>
        <dbReference type="ARBA" id="ARBA00022722"/>
    </source>
</evidence>
<evidence type="ECO:0000256" key="1">
    <source>
        <dbReference type="ARBA" id="ARBA00010875"/>
    </source>
</evidence>
<organism evidence="8 9">
    <name type="scientific">Algoriphagus sediminis</name>
    <dbReference type="NCBI Taxonomy" id="3057113"/>
    <lineage>
        <taxon>Bacteria</taxon>
        <taxon>Pseudomonadati</taxon>
        <taxon>Bacteroidota</taxon>
        <taxon>Cytophagia</taxon>
        <taxon>Cytophagales</taxon>
        <taxon>Cyclobacteriaceae</taxon>
        <taxon>Algoriphagus</taxon>
    </lineage>
</organism>
<evidence type="ECO:0000313" key="8">
    <source>
        <dbReference type="EMBL" id="MDN3203957.1"/>
    </source>
</evidence>
<keyword evidence="4 7" id="KW-0255">Endonuclease</keyword>
<keyword evidence="3 7" id="KW-0479">Metal-binding</keyword>
<dbReference type="Pfam" id="PF02130">
    <property type="entry name" value="YbeY"/>
    <property type="match status" value="1"/>
</dbReference>
<evidence type="ECO:0000256" key="6">
    <source>
        <dbReference type="ARBA" id="ARBA00022833"/>
    </source>
</evidence>
<feature type="binding site" evidence="7">
    <location>
        <position position="108"/>
    </location>
    <ligand>
        <name>Zn(2+)</name>
        <dbReference type="ChEBI" id="CHEBI:29105"/>
        <note>catalytic</note>
    </ligand>
</feature>
<comment type="similarity">
    <text evidence="1 7">Belongs to the endoribonuclease YbeY family.</text>
</comment>
<comment type="function">
    <text evidence="7">Single strand-specific metallo-endoribonuclease involved in late-stage 70S ribosome quality control and in maturation of the 3' terminus of the 16S rRNA.</text>
</comment>
<name>A0ABT7YBR1_9BACT</name>
<evidence type="ECO:0000256" key="7">
    <source>
        <dbReference type="HAMAP-Rule" id="MF_00009"/>
    </source>
</evidence>
<comment type="cofactor">
    <cofactor evidence="7">
        <name>Zn(2+)</name>
        <dbReference type="ChEBI" id="CHEBI:29105"/>
    </cofactor>
    <text evidence="7">Binds 1 zinc ion.</text>
</comment>
<proteinExistence type="inferred from homology"/>
<dbReference type="PROSITE" id="PS01306">
    <property type="entry name" value="UPF0054"/>
    <property type="match status" value="1"/>
</dbReference>
<dbReference type="SUPFAM" id="SSF55486">
    <property type="entry name" value="Metalloproteases ('zincins'), catalytic domain"/>
    <property type="match status" value="1"/>
</dbReference>
<gene>
    <name evidence="7 8" type="primary">ybeY</name>
    <name evidence="8" type="ORF">QVH07_07335</name>
</gene>
<sequence>MAISFFSEDTSFRYKHRNKTKKWLRQIAGMSNKKIADLNYIFCSDDYLLQINLQYLNHNTYTDIITFDGSDASEEISGDIFISIDRVQENAMTLGTIPDTELLRVISHGLLHLIGYNDKSNKDKKVMRQKETEAIELFESI</sequence>
<dbReference type="Gene3D" id="3.40.390.30">
    <property type="entry name" value="Metalloproteases ('zincins'), catalytic domain"/>
    <property type="match status" value="1"/>
</dbReference>
<keyword evidence="9" id="KW-1185">Reference proteome</keyword>
<dbReference type="NCBIfam" id="TIGR00043">
    <property type="entry name" value="rRNA maturation RNase YbeY"/>
    <property type="match status" value="1"/>
</dbReference>
<dbReference type="EC" id="3.1.-.-" evidence="7"/>
<keyword evidence="2 7" id="KW-0540">Nuclease</keyword>
<accession>A0ABT7YBR1</accession>
<feature type="binding site" evidence="7">
    <location>
        <position position="118"/>
    </location>
    <ligand>
        <name>Zn(2+)</name>
        <dbReference type="ChEBI" id="CHEBI:29105"/>
        <note>catalytic</note>
    </ligand>
</feature>
<evidence type="ECO:0000256" key="3">
    <source>
        <dbReference type="ARBA" id="ARBA00022723"/>
    </source>
</evidence>
<dbReference type="PANTHER" id="PTHR46986">
    <property type="entry name" value="ENDORIBONUCLEASE YBEY, CHLOROPLASTIC"/>
    <property type="match status" value="1"/>
</dbReference>
<evidence type="ECO:0000256" key="4">
    <source>
        <dbReference type="ARBA" id="ARBA00022759"/>
    </source>
</evidence>
<keyword evidence="5 7" id="KW-0378">Hydrolase</keyword>
<dbReference type="InterPro" id="IPR002036">
    <property type="entry name" value="YbeY"/>
</dbReference>
<evidence type="ECO:0000313" key="9">
    <source>
        <dbReference type="Proteomes" id="UP001171916"/>
    </source>
</evidence>
<dbReference type="PANTHER" id="PTHR46986:SF1">
    <property type="entry name" value="ENDORIBONUCLEASE YBEY, CHLOROPLASTIC"/>
    <property type="match status" value="1"/>
</dbReference>
<dbReference type="HAMAP" id="MF_00009">
    <property type="entry name" value="Endoribonucl_YbeY"/>
    <property type="match status" value="1"/>
</dbReference>
<comment type="caution">
    <text evidence="8">The sequence shown here is derived from an EMBL/GenBank/DDBJ whole genome shotgun (WGS) entry which is preliminary data.</text>
</comment>
<keyword evidence="7" id="KW-0690">Ribosome biogenesis</keyword>
<protein>
    <recommendedName>
        <fullName evidence="7">Endoribonuclease YbeY</fullName>
        <ecNumber evidence="7">3.1.-.-</ecNumber>
    </recommendedName>
</protein>
<dbReference type="InterPro" id="IPR020549">
    <property type="entry name" value="YbeY_CS"/>
</dbReference>
<feature type="binding site" evidence="7">
    <location>
        <position position="112"/>
    </location>
    <ligand>
        <name>Zn(2+)</name>
        <dbReference type="ChEBI" id="CHEBI:29105"/>
        <note>catalytic</note>
    </ligand>
</feature>
<dbReference type="Proteomes" id="UP001171916">
    <property type="component" value="Unassembled WGS sequence"/>
</dbReference>
<comment type="subcellular location">
    <subcellularLocation>
        <location evidence="7">Cytoplasm</location>
    </subcellularLocation>
</comment>
<reference evidence="8" key="1">
    <citation type="submission" date="2023-06" db="EMBL/GenBank/DDBJ databases">
        <title>Robiginitalea aurantiacus sp. nov. and Algoriphagus sediminis sp. nov., isolated from coastal sediment.</title>
        <authorList>
            <person name="Zhou Z.Y."/>
            <person name="An J."/>
            <person name="Jia Y.W."/>
            <person name="Du Z.J."/>
        </authorList>
    </citation>
    <scope>NUCLEOTIDE SEQUENCE</scope>
    <source>
        <strain evidence="8">C2-7</strain>
    </source>
</reference>